<name>A0A6M0CDF3_9FLAO</name>
<comment type="subcellular location">
    <subcellularLocation>
        <location evidence="1">Membrane</location>
        <topology evidence="1">Multi-pass membrane protein</topology>
    </subcellularLocation>
</comment>
<protein>
    <submittedName>
        <fullName evidence="6">DUF4870 domain-containing protein</fullName>
    </submittedName>
</protein>
<dbReference type="Pfam" id="PF09685">
    <property type="entry name" value="MamF_MmsF"/>
    <property type="match status" value="1"/>
</dbReference>
<accession>A0A6M0CDF3</accession>
<dbReference type="EMBL" id="JAABOQ010000001">
    <property type="protein sequence ID" value="NER15848.1"/>
    <property type="molecule type" value="Genomic_DNA"/>
</dbReference>
<dbReference type="Proteomes" id="UP000474296">
    <property type="component" value="Unassembled WGS sequence"/>
</dbReference>
<sequence>METSYKPIIVPTREDNQLLVIMHLTQLLDYVTGFGGFIAPLVLWLSNKDRVMGMDEHGKSIINFQISLFIYCIISIPLIFLFGLGVIFLIGIAILGFVMPIINAIKASNGESPYYPFSLPIF</sequence>
<dbReference type="InterPro" id="IPR019109">
    <property type="entry name" value="MamF_MmsF"/>
</dbReference>
<gene>
    <name evidence="6" type="ORF">GWK10_01435</name>
</gene>
<evidence type="ECO:0000256" key="4">
    <source>
        <dbReference type="ARBA" id="ARBA00023136"/>
    </source>
</evidence>
<dbReference type="RefSeq" id="WP_164029114.1">
    <property type="nucleotide sequence ID" value="NZ_JAABOQ010000001.1"/>
</dbReference>
<feature type="transmembrane region" description="Helical" evidence="5">
    <location>
        <begin position="66"/>
        <end position="99"/>
    </location>
</feature>
<evidence type="ECO:0000256" key="3">
    <source>
        <dbReference type="ARBA" id="ARBA00022989"/>
    </source>
</evidence>
<dbReference type="AlphaFoldDB" id="A0A6M0CDF3"/>
<evidence type="ECO:0000256" key="5">
    <source>
        <dbReference type="SAM" id="Phobius"/>
    </source>
</evidence>
<reference evidence="6 7" key="1">
    <citation type="submission" date="2020-01" db="EMBL/GenBank/DDBJ databases">
        <title>Spongiivirga citrea KCTC 32990T.</title>
        <authorList>
            <person name="Wang G."/>
        </authorList>
    </citation>
    <scope>NUCLEOTIDE SEQUENCE [LARGE SCALE GENOMIC DNA]</scope>
    <source>
        <strain evidence="6 7">KCTC 32990</strain>
    </source>
</reference>
<organism evidence="6 7">
    <name type="scientific">Spongiivirga citrea</name>
    <dbReference type="NCBI Taxonomy" id="1481457"/>
    <lineage>
        <taxon>Bacteria</taxon>
        <taxon>Pseudomonadati</taxon>
        <taxon>Bacteroidota</taxon>
        <taxon>Flavobacteriia</taxon>
        <taxon>Flavobacteriales</taxon>
        <taxon>Flavobacteriaceae</taxon>
        <taxon>Spongiivirga</taxon>
    </lineage>
</organism>
<evidence type="ECO:0000256" key="2">
    <source>
        <dbReference type="ARBA" id="ARBA00022692"/>
    </source>
</evidence>
<evidence type="ECO:0000313" key="6">
    <source>
        <dbReference type="EMBL" id="NER15848.1"/>
    </source>
</evidence>
<keyword evidence="3 5" id="KW-1133">Transmembrane helix</keyword>
<comment type="caution">
    <text evidence="6">The sequence shown here is derived from an EMBL/GenBank/DDBJ whole genome shotgun (WGS) entry which is preliminary data.</text>
</comment>
<feature type="transmembrane region" description="Helical" evidence="5">
    <location>
        <begin position="20"/>
        <end position="45"/>
    </location>
</feature>
<evidence type="ECO:0000256" key="1">
    <source>
        <dbReference type="ARBA" id="ARBA00004141"/>
    </source>
</evidence>
<keyword evidence="2 5" id="KW-0812">Transmembrane</keyword>
<keyword evidence="7" id="KW-1185">Reference proteome</keyword>
<keyword evidence="4 5" id="KW-0472">Membrane</keyword>
<evidence type="ECO:0000313" key="7">
    <source>
        <dbReference type="Proteomes" id="UP000474296"/>
    </source>
</evidence>
<proteinExistence type="predicted"/>